<dbReference type="PANTHER" id="PTHR10332">
    <property type="entry name" value="EQUILIBRATIVE NUCLEOSIDE TRANSPORTER"/>
    <property type="match status" value="1"/>
</dbReference>
<reference evidence="8 9" key="1">
    <citation type="journal article" date="2022" name="Hortic Res">
        <title>The genome of Dioscorea zingiberensis sheds light on the biosynthesis, origin and evolution of the medicinally important diosgenin saponins.</title>
        <authorList>
            <person name="Li Y."/>
            <person name="Tan C."/>
            <person name="Li Z."/>
            <person name="Guo J."/>
            <person name="Li S."/>
            <person name="Chen X."/>
            <person name="Wang C."/>
            <person name="Dai X."/>
            <person name="Yang H."/>
            <person name="Song W."/>
            <person name="Hou L."/>
            <person name="Xu J."/>
            <person name="Tong Z."/>
            <person name="Xu A."/>
            <person name="Yuan X."/>
            <person name="Wang W."/>
            <person name="Yang Q."/>
            <person name="Chen L."/>
            <person name="Sun Z."/>
            <person name="Wang K."/>
            <person name="Pan B."/>
            <person name="Chen J."/>
            <person name="Bao Y."/>
            <person name="Liu F."/>
            <person name="Qi X."/>
            <person name="Gang D.R."/>
            <person name="Wen J."/>
            <person name="Li J."/>
        </authorList>
    </citation>
    <scope>NUCLEOTIDE SEQUENCE [LARGE SCALE GENOMIC DNA]</scope>
    <source>
        <strain evidence="8">Dzin_1.0</strain>
    </source>
</reference>
<evidence type="ECO:0000256" key="5">
    <source>
        <dbReference type="ARBA" id="ARBA00022989"/>
    </source>
</evidence>
<evidence type="ECO:0000313" key="8">
    <source>
        <dbReference type="EMBL" id="KAJ0960324.1"/>
    </source>
</evidence>
<evidence type="ECO:0000256" key="4">
    <source>
        <dbReference type="ARBA" id="ARBA00022692"/>
    </source>
</evidence>
<feature type="transmembrane region" description="Helical" evidence="7">
    <location>
        <begin position="250"/>
        <end position="273"/>
    </location>
</feature>
<sequence length="274" mass="30727">MAELRDTYNLAYDIHFLLGIAILLPWNTFITAVDYISFLYRKEHVDKAFAVAYMGSSLVVLLVLTGTSNWSRRPSVRSRINAGLFLFICSLMVAPLLDLVADTSAKYHADIMLWYRPLCSLATMAWWREAWCARVHFKDNNKSLTTPESTRTWNKHPCVFQSTYNVADLVGKSLTAAYVPKSTKGATWGCVVRLIFYPLFFACLHGPKFFRTEVPVIFLTSALGLTNGYLTSALMILVPKSVPFVESETAGTVMITFLAIGLLTGSLVGWLWVI</sequence>
<keyword evidence="9" id="KW-1185">Reference proteome</keyword>
<keyword evidence="6 7" id="KW-0472">Membrane</keyword>
<dbReference type="Proteomes" id="UP001085076">
    <property type="component" value="Unassembled WGS sequence"/>
</dbReference>
<evidence type="ECO:0000256" key="3">
    <source>
        <dbReference type="ARBA" id="ARBA00022448"/>
    </source>
</evidence>
<feature type="transmembrane region" description="Helical" evidence="7">
    <location>
        <begin position="48"/>
        <end position="68"/>
    </location>
</feature>
<dbReference type="AlphaFoldDB" id="A0A9D5BT64"/>
<evidence type="ECO:0000256" key="6">
    <source>
        <dbReference type="ARBA" id="ARBA00023136"/>
    </source>
</evidence>
<feature type="transmembrane region" description="Helical" evidence="7">
    <location>
        <begin position="186"/>
        <end position="204"/>
    </location>
</feature>
<evidence type="ECO:0000256" key="2">
    <source>
        <dbReference type="ARBA" id="ARBA00007965"/>
    </source>
</evidence>
<feature type="transmembrane region" description="Helical" evidence="7">
    <location>
        <begin position="14"/>
        <end position="36"/>
    </location>
</feature>
<dbReference type="Pfam" id="PF01733">
    <property type="entry name" value="Nucleoside_tran"/>
    <property type="match status" value="1"/>
</dbReference>
<accession>A0A9D5BT64</accession>
<name>A0A9D5BT64_9LILI</name>
<keyword evidence="4 7" id="KW-0812">Transmembrane</keyword>
<organism evidence="8 9">
    <name type="scientific">Dioscorea zingiberensis</name>
    <dbReference type="NCBI Taxonomy" id="325984"/>
    <lineage>
        <taxon>Eukaryota</taxon>
        <taxon>Viridiplantae</taxon>
        <taxon>Streptophyta</taxon>
        <taxon>Embryophyta</taxon>
        <taxon>Tracheophyta</taxon>
        <taxon>Spermatophyta</taxon>
        <taxon>Magnoliopsida</taxon>
        <taxon>Liliopsida</taxon>
        <taxon>Dioscoreales</taxon>
        <taxon>Dioscoreaceae</taxon>
        <taxon>Dioscorea</taxon>
    </lineage>
</organism>
<proteinExistence type="inferred from homology"/>
<protein>
    <submittedName>
        <fullName evidence="8">Uncharacterized protein</fullName>
    </submittedName>
</protein>
<comment type="caution">
    <text evidence="8">The sequence shown here is derived from an EMBL/GenBank/DDBJ whole genome shotgun (WGS) entry which is preliminary data.</text>
</comment>
<dbReference type="PANTHER" id="PTHR10332:SF77">
    <property type="entry name" value="EQUILIBRATIVE NUCLEOTIDE TRANSPORTER 8"/>
    <property type="match status" value="1"/>
</dbReference>
<evidence type="ECO:0000256" key="7">
    <source>
        <dbReference type="SAM" id="Phobius"/>
    </source>
</evidence>
<gene>
    <name evidence="8" type="ORF">J5N97_001842</name>
</gene>
<dbReference type="GO" id="GO:0005886">
    <property type="term" value="C:plasma membrane"/>
    <property type="evidence" value="ECO:0007669"/>
    <property type="project" value="TreeGrafter"/>
</dbReference>
<dbReference type="InterPro" id="IPR002259">
    <property type="entry name" value="Eqnu_transpt"/>
</dbReference>
<keyword evidence="3" id="KW-0813">Transport</keyword>
<comment type="subcellular location">
    <subcellularLocation>
        <location evidence="1">Membrane</location>
        <topology evidence="1">Multi-pass membrane protein</topology>
    </subcellularLocation>
</comment>
<evidence type="ECO:0000256" key="1">
    <source>
        <dbReference type="ARBA" id="ARBA00004141"/>
    </source>
</evidence>
<evidence type="ECO:0000313" key="9">
    <source>
        <dbReference type="Proteomes" id="UP001085076"/>
    </source>
</evidence>
<feature type="transmembrane region" description="Helical" evidence="7">
    <location>
        <begin position="216"/>
        <end position="238"/>
    </location>
</feature>
<dbReference type="EMBL" id="JAGGNH010000089">
    <property type="protein sequence ID" value="KAJ0960324.1"/>
    <property type="molecule type" value="Genomic_DNA"/>
</dbReference>
<feature type="transmembrane region" description="Helical" evidence="7">
    <location>
        <begin position="80"/>
        <end position="101"/>
    </location>
</feature>
<comment type="similarity">
    <text evidence="2">Belongs to the SLC29A/ENT transporter (TC 2.A.57) family.</text>
</comment>
<dbReference type="GO" id="GO:0005337">
    <property type="term" value="F:nucleoside transmembrane transporter activity"/>
    <property type="evidence" value="ECO:0007669"/>
    <property type="project" value="InterPro"/>
</dbReference>
<keyword evidence="5 7" id="KW-1133">Transmembrane helix</keyword>
<dbReference type="OrthoDB" id="1856718at2759"/>